<feature type="region of interest" description="Disordered" evidence="1">
    <location>
        <begin position="183"/>
        <end position="212"/>
    </location>
</feature>
<evidence type="ECO:0000313" key="4">
    <source>
        <dbReference type="Proteomes" id="UP000236630"/>
    </source>
</evidence>
<comment type="caution">
    <text evidence="3">The sequence shown here is derived from an EMBL/GenBank/DDBJ whole genome shotgun (WGS) entry which is preliminary data.</text>
</comment>
<evidence type="ECO:0000259" key="2">
    <source>
        <dbReference type="PROSITE" id="PS50846"/>
    </source>
</evidence>
<dbReference type="InterPro" id="IPR044526">
    <property type="entry name" value="NAKR1-3"/>
</dbReference>
<reference evidence="3 4" key="1">
    <citation type="journal article" date="2017" name="Front. Genet.">
        <title>Draft sequencing of the heterozygous diploid genome of Satsuma (Citrus unshiu Marc.) using a hybrid assembly approach.</title>
        <authorList>
            <person name="Shimizu T."/>
            <person name="Tanizawa Y."/>
            <person name="Mochizuki T."/>
            <person name="Nagasaki H."/>
            <person name="Yoshioka T."/>
            <person name="Toyoda A."/>
            <person name="Fujiyama A."/>
            <person name="Kaminuma E."/>
            <person name="Nakamura Y."/>
        </authorList>
    </citation>
    <scope>NUCLEOTIDE SEQUENCE [LARGE SCALE GENOMIC DNA]</scope>
    <source>
        <strain evidence="4">cv. Miyagawa wase</strain>
    </source>
</reference>
<accession>A0A2H5NZD8</accession>
<dbReference type="GO" id="GO:0046872">
    <property type="term" value="F:metal ion binding"/>
    <property type="evidence" value="ECO:0007669"/>
    <property type="project" value="InterPro"/>
</dbReference>
<dbReference type="PROSITE" id="PS50846">
    <property type="entry name" value="HMA_2"/>
    <property type="match status" value="1"/>
</dbReference>
<dbReference type="AlphaFoldDB" id="A0A2H5NZD8"/>
<gene>
    <name evidence="3" type="ORF">CUMW_087680</name>
</gene>
<sequence>MKGIDHIFCASQASTAICLSMQQDEASSSSTIHLGGRAIDRHNPIIRDGRRLAKALPSAPCSSEPPPINPKPYHQLPKPNNNKKSSSSSSKKSSSDKKKKSSSNSKPLAEQTNKILSSTNNDATIYKDCYTAMPADIKKKSCAQLGDFITPPGSSRYLLSDAGFIDGLSDYDPVLALVPETGPEKTSTLINGDDSSAAKSPSSSSRSEKPPSNQVRLKGAYIFHFEKISVTCEMYALTSIRFLSHVVVLRVSLHCKGCEGKVRKHLSRMKGVSSFNIDFAAKKVTVVGDVTPLSVLASISKVKNAQFWPAAAAATSPASAPAAFPGNNK</sequence>
<evidence type="ECO:0000256" key="1">
    <source>
        <dbReference type="SAM" id="MobiDB-lite"/>
    </source>
</evidence>
<dbReference type="InterPro" id="IPR036163">
    <property type="entry name" value="HMA_dom_sf"/>
</dbReference>
<dbReference type="CDD" id="cd00371">
    <property type="entry name" value="HMA"/>
    <property type="match status" value="1"/>
</dbReference>
<dbReference type="PANTHER" id="PTHR46119">
    <property type="entry name" value="OS08G0405700 PROTEIN"/>
    <property type="match status" value="1"/>
</dbReference>
<dbReference type="EMBL" id="BDQV01000027">
    <property type="protein sequence ID" value="GAY45195.1"/>
    <property type="molecule type" value="Genomic_DNA"/>
</dbReference>
<dbReference type="STRING" id="55188.A0A2H5NZD8"/>
<feature type="domain" description="HMA" evidence="2">
    <location>
        <begin position="244"/>
        <end position="310"/>
    </location>
</feature>
<feature type="compositionally biased region" description="Low complexity" evidence="1">
    <location>
        <begin position="195"/>
        <end position="205"/>
    </location>
</feature>
<dbReference type="PANTHER" id="PTHR46119:SF15">
    <property type="entry name" value="PROTEIN SODIUM POTASSIUM ROOT DEFECTIVE 2"/>
    <property type="match status" value="1"/>
</dbReference>
<proteinExistence type="predicted"/>
<dbReference type="InterPro" id="IPR006121">
    <property type="entry name" value="HMA_dom"/>
</dbReference>
<dbReference type="Pfam" id="PF00403">
    <property type="entry name" value="HMA"/>
    <property type="match status" value="1"/>
</dbReference>
<protein>
    <recommendedName>
        <fullName evidence="2">HMA domain-containing protein</fullName>
    </recommendedName>
</protein>
<keyword evidence="4" id="KW-1185">Reference proteome</keyword>
<feature type="compositionally biased region" description="Low complexity" evidence="1">
    <location>
        <begin position="80"/>
        <end position="92"/>
    </location>
</feature>
<dbReference type="Proteomes" id="UP000236630">
    <property type="component" value="Unassembled WGS sequence"/>
</dbReference>
<evidence type="ECO:0000313" key="3">
    <source>
        <dbReference type="EMBL" id="GAY45195.1"/>
    </source>
</evidence>
<feature type="region of interest" description="Disordered" evidence="1">
    <location>
        <begin position="55"/>
        <end position="115"/>
    </location>
</feature>
<dbReference type="Gene3D" id="3.30.70.100">
    <property type="match status" value="1"/>
</dbReference>
<organism evidence="3 4">
    <name type="scientific">Citrus unshiu</name>
    <name type="common">Satsuma mandarin</name>
    <name type="synonym">Citrus nobilis var. unshiu</name>
    <dbReference type="NCBI Taxonomy" id="55188"/>
    <lineage>
        <taxon>Eukaryota</taxon>
        <taxon>Viridiplantae</taxon>
        <taxon>Streptophyta</taxon>
        <taxon>Embryophyta</taxon>
        <taxon>Tracheophyta</taxon>
        <taxon>Spermatophyta</taxon>
        <taxon>Magnoliopsida</taxon>
        <taxon>eudicotyledons</taxon>
        <taxon>Gunneridae</taxon>
        <taxon>Pentapetalae</taxon>
        <taxon>rosids</taxon>
        <taxon>malvids</taxon>
        <taxon>Sapindales</taxon>
        <taxon>Rutaceae</taxon>
        <taxon>Aurantioideae</taxon>
        <taxon>Citrus</taxon>
    </lineage>
</organism>
<name>A0A2H5NZD8_CITUN</name>
<feature type="compositionally biased region" description="Polar residues" evidence="1">
    <location>
        <begin position="184"/>
        <end position="194"/>
    </location>
</feature>
<dbReference type="SUPFAM" id="SSF55008">
    <property type="entry name" value="HMA, heavy metal-associated domain"/>
    <property type="match status" value="1"/>
</dbReference>